<name>A0ABV5Y715_9ACTN</name>
<accession>A0ABV5Y715</accession>
<reference evidence="1 2" key="1">
    <citation type="submission" date="2024-09" db="EMBL/GenBank/DDBJ databases">
        <authorList>
            <person name="Sun Q."/>
            <person name="Mori K."/>
        </authorList>
    </citation>
    <scope>NUCLEOTIDE SEQUENCE [LARGE SCALE GENOMIC DNA]</scope>
    <source>
        <strain evidence="1 2">TBRC 0563</strain>
    </source>
</reference>
<dbReference type="Proteomes" id="UP001589627">
    <property type="component" value="Unassembled WGS sequence"/>
</dbReference>
<dbReference type="EMBL" id="JBHLZP010000003">
    <property type="protein sequence ID" value="MFB9830815.1"/>
    <property type="molecule type" value="Genomic_DNA"/>
</dbReference>
<evidence type="ECO:0000313" key="2">
    <source>
        <dbReference type="Proteomes" id="UP001589627"/>
    </source>
</evidence>
<sequence>MSEFLDAVAERAHMAVETAAKILADHGIEEYLPARPAARLRIDRVGFSGVKDLQSDPPGEEFTFEMEVPEGSARWLARATRRARRAWWRSSAGC</sequence>
<gene>
    <name evidence="1" type="ORF">ACFFNX_01240</name>
</gene>
<comment type="caution">
    <text evidence="1">The sequence shown here is derived from an EMBL/GenBank/DDBJ whole genome shotgun (WGS) entry which is preliminary data.</text>
</comment>
<keyword evidence="2" id="KW-1185">Reference proteome</keyword>
<dbReference type="RefSeq" id="WP_378193660.1">
    <property type="nucleotide sequence ID" value="NZ_JBHLZP010000003.1"/>
</dbReference>
<proteinExistence type="predicted"/>
<protein>
    <submittedName>
        <fullName evidence="1">Uncharacterized protein</fullName>
    </submittedName>
</protein>
<evidence type="ECO:0000313" key="1">
    <source>
        <dbReference type="EMBL" id="MFB9830815.1"/>
    </source>
</evidence>
<organism evidence="1 2">
    <name type="scientific">Actinoallomurus acaciae</name>
    <dbReference type="NCBI Taxonomy" id="502577"/>
    <lineage>
        <taxon>Bacteria</taxon>
        <taxon>Bacillati</taxon>
        <taxon>Actinomycetota</taxon>
        <taxon>Actinomycetes</taxon>
        <taxon>Streptosporangiales</taxon>
        <taxon>Thermomonosporaceae</taxon>
        <taxon>Actinoallomurus</taxon>
    </lineage>
</organism>